<evidence type="ECO:0000256" key="1">
    <source>
        <dbReference type="SAM" id="Phobius"/>
    </source>
</evidence>
<organism evidence="2 3">
    <name type="scientific">Lentibacillus halodurans</name>
    <dbReference type="NCBI Taxonomy" id="237679"/>
    <lineage>
        <taxon>Bacteria</taxon>
        <taxon>Bacillati</taxon>
        <taxon>Bacillota</taxon>
        <taxon>Bacilli</taxon>
        <taxon>Bacillales</taxon>
        <taxon>Bacillaceae</taxon>
        <taxon>Lentibacillus</taxon>
    </lineage>
</organism>
<accession>A0A1I1AHT1</accession>
<feature type="transmembrane region" description="Helical" evidence="1">
    <location>
        <begin position="116"/>
        <end position="137"/>
    </location>
</feature>
<feature type="transmembrane region" description="Helical" evidence="1">
    <location>
        <begin position="157"/>
        <end position="179"/>
    </location>
</feature>
<gene>
    <name evidence="2" type="ORF">SAMN04488072_12112</name>
</gene>
<dbReference type="STRING" id="237679.SAMN04488072_12112"/>
<keyword evidence="1" id="KW-0472">Membrane</keyword>
<proteinExistence type="predicted"/>
<evidence type="ECO:0000313" key="3">
    <source>
        <dbReference type="Proteomes" id="UP000198642"/>
    </source>
</evidence>
<feature type="transmembrane region" description="Helical" evidence="1">
    <location>
        <begin position="191"/>
        <end position="214"/>
    </location>
</feature>
<keyword evidence="3" id="KW-1185">Reference proteome</keyword>
<feature type="transmembrane region" description="Helical" evidence="1">
    <location>
        <begin position="78"/>
        <end position="104"/>
    </location>
</feature>
<feature type="transmembrane region" description="Helical" evidence="1">
    <location>
        <begin position="35"/>
        <end position="58"/>
    </location>
</feature>
<dbReference type="OrthoDB" id="2455856at2"/>
<dbReference type="EMBL" id="FOJW01000021">
    <property type="protein sequence ID" value="SFB37575.1"/>
    <property type="molecule type" value="Genomic_DNA"/>
</dbReference>
<reference evidence="2 3" key="1">
    <citation type="submission" date="2016-10" db="EMBL/GenBank/DDBJ databases">
        <authorList>
            <person name="de Groot N.N."/>
        </authorList>
    </citation>
    <scope>NUCLEOTIDE SEQUENCE [LARGE SCALE GENOMIC DNA]</scope>
    <source>
        <strain evidence="2 3">CGMCC 1.3702</strain>
    </source>
</reference>
<evidence type="ECO:0000313" key="2">
    <source>
        <dbReference type="EMBL" id="SFB37575.1"/>
    </source>
</evidence>
<dbReference type="AlphaFoldDB" id="A0A1I1AHT1"/>
<keyword evidence="1" id="KW-1133">Transmembrane helix</keyword>
<evidence type="ECO:0008006" key="4">
    <source>
        <dbReference type="Google" id="ProtNLM"/>
    </source>
</evidence>
<sequence length="224" mass="25752">MLYRVNPAKFFFPIDDHLFRIKKAESLKNVWKSCVWLIIGSAAVYTWMAILGIGSGVLSGDATALTPFQYEAGKVWFVLGRMAFGIIFALLVLWIPSLIFYAFIDIPYKKLLIMQQIVLLVLLIERVVWIPLAVYAGLDWFVSPWSLGIITSYFTDISWVIIFFGTISLFQLWIIWFQVKFLSYLSPIQKHWIWVMVIAIHLFSWAGAAALAFLDSHLISGWFA</sequence>
<protein>
    <recommendedName>
        <fullName evidence="4">Yip1 domain-containing protein</fullName>
    </recommendedName>
</protein>
<dbReference type="Proteomes" id="UP000198642">
    <property type="component" value="Unassembled WGS sequence"/>
</dbReference>
<name>A0A1I1AHT1_9BACI</name>
<keyword evidence="1" id="KW-0812">Transmembrane</keyword>
<dbReference type="RefSeq" id="WP_090241333.1">
    <property type="nucleotide sequence ID" value="NZ_FOJW01000021.1"/>
</dbReference>